<dbReference type="InterPro" id="IPR056567">
    <property type="entry name" value="Acyl_LnsA-like"/>
</dbReference>
<gene>
    <name evidence="2" type="ORF">NCTC11807_02164</name>
</gene>
<dbReference type="SUPFAM" id="SSF54001">
    <property type="entry name" value="Cysteine proteinases"/>
    <property type="match status" value="1"/>
</dbReference>
<evidence type="ECO:0000256" key="1">
    <source>
        <dbReference type="SAM" id="Phobius"/>
    </source>
</evidence>
<accession>A0A380H8Z6</accession>
<sequence>MKTKQKYLLISFSLVFIALFSTYLITNNNVYPSSYKNHQKSFQLQPGDIIITKGPVLFGFFDHSSIAIDHQTVLQIEGPGDKPITESFTSYRNRFGTGKNEWVKIYRCVKPAAGLQAAHWAKENYENSNSRYLVTLNLTSKKFTYCTKIIYQAYKYGVSKNAVSDHGLYIISTYALKDNFTDAYRLKLVKTY</sequence>
<dbReference type="GO" id="GO:0016787">
    <property type="term" value="F:hydrolase activity"/>
    <property type="evidence" value="ECO:0007669"/>
    <property type="project" value="UniProtKB-KW"/>
</dbReference>
<proteinExistence type="predicted"/>
<dbReference type="AlphaFoldDB" id="A0A380H8Z6"/>
<keyword evidence="1" id="KW-0472">Membrane</keyword>
<keyword evidence="3" id="KW-1185">Reference proteome</keyword>
<name>A0A380H8Z6_9STAP</name>
<protein>
    <submittedName>
        <fullName evidence="2">Uncharacterized distant relative of cell wall-associated hydrolases</fullName>
    </submittedName>
</protein>
<dbReference type="Gene3D" id="3.90.1720.10">
    <property type="entry name" value="endopeptidase domain like (from Nostoc punctiforme)"/>
    <property type="match status" value="1"/>
</dbReference>
<organism evidence="2 3">
    <name type="scientific">Staphylococcus saccharolyticus</name>
    <dbReference type="NCBI Taxonomy" id="33028"/>
    <lineage>
        <taxon>Bacteria</taxon>
        <taxon>Bacillati</taxon>
        <taxon>Bacillota</taxon>
        <taxon>Bacilli</taxon>
        <taxon>Bacillales</taxon>
        <taxon>Staphylococcaceae</taxon>
        <taxon>Staphylococcus</taxon>
    </lineage>
</organism>
<keyword evidence="2" id="KW-0378">Hydrolase</keyword>
<evidence type="ECO:0000313" key="3">
    <source>
        <dbReference type="Proteomes" id="UP000255425"/>
    </source>
</evidence>
<keyword evidence="1" id="KW-0812">Transmembrane</keyword>
<keyword evidence="1" id="KW-1133">Transmembrane helix</keyword>
<dbReference type="NCBIfam" id="NF041769">
    <property type="entry name" value="acyl_LnsA"/>
    <property type="match status" value="1"/>
</dbReference>
<reference evidence="2 3" key="1">
    <citation type="submission" date="2018-06" db="EMBL/GenBank/DDBJ databases">
        <authorList>
            <consortium name="Pathogen Informatics"/>
            <person name="Doyle S."/>
        </authorList>
    </citation>
    <scope>NUCLEOTIDE SEQUENCE [LARGE SCALE GENOMIC DNA]</scope>
    <source>
        <strain evidence="2 3">NCTC11807</strain>
    </source>
</reference>
<dbReference type="GeneID" id="63935887"/>
<dbReference type="InterPro" id="IPR038765">
    <property type="entry name" value="Papain-like_cys_pep_sf"/>
</dbReference>
<dbReference type="EMBL" id="UHDZ01000001">
    <property type="protein sequence ID" value="SUM73462.1"/>
    <property type="molecule type" value="Genomic_DNA"/>
</dbReference>
<dbReference type="Proteomes" id="UP000255425">
    <property type="component" value="Unassembled WGS sequence"/>
</dbReference>
<dbReference type="RefSeq" id="WP_115313762.1">
    <property type="nucleotide sequence ID" value="NZ_CP066042.1"/>
</dbReference>
<evidence type="ECO:0000313" key="2">
    <source>
        <dbReference type="EMBL" id="SUM73462.1"/>
    </source>
</evidence>
<feature type="transmembrane region" description="Helical" evidence="1">
    <location>
        <begin position="7"/>
        <end position="26"/>
    </location>
</feature>